<sequence>MTLNAMSSEQLVQKQYLGLLNDAERQQVITRQDQGDNWLLLAALVAVDEHRWAQGIELLRQYLSQNPFSVHRLRARALLTQIQAFQQDPALGDFLLLLQMRQRDQVDLMYHAIGRMQASYPHSVLTEKAQLVAAHAALELENNLPVAIERYRSLTERAKEDEHRFAAYLGLVMSYHRQGRLGEAMQVAEQFEAQLEPGWFGGDDLQRRVWRQRLQSATALLNQEAPVKRPMIWGTGARLDVDLPVGSGQNYQPLWRHAPVQAGVLQGVTLWITRHSDWRWLQPDLLKLAVQKGYTPMISLWYFGDEISPEFVTEHWDAYRTMIRQRLIPLLKDLPEAYLLLEPEFNKNGIERWPEWGRRMSEVIGEIKRALPGIKVGMVLGDWDPIGQFASYESAAPAIEASDFVGTMLMIAGYTEAIHFDADWSPWIRAQRLALQLRQRFNKPWMLAYVAIASEPQWQRRQALELEKLEQYLPALKQYGLFAINWFSLVDDPGQQGWFADAEQSFGLLDRNFEPKPAAQTWHRLASTDPNVVPELIQWRFEPTAQGIAISAQLSHRTRWQLTLTDGLREWQYQGAATHIDLNWNGYGPQGQRPIAVSFTWSSGRRDEVTEWVFQPSQGQQVLSQSKVLRQWQSTLFDLPSRPADLAVVQLYLSELEPIDDQLFVGLQDAGGATRMVRAAPYLQRVAGGYVLELPISDLAPGWRRYQSGAGFEWRSEPKGRVTLNLQNQSSHPVRFRADKLIWY</sequence>
<protein>
    <recommendedName>
        <fullName evidence="3">Tetratricopeptide repeat protein</fullName>
    </recommendedName>
</protein>
<name>A0ABP9FJM2_9GAMM</name>
<evidence type="ECO:0000313" key="2">
    <source>
        <dbReference type="Proteomes" id="UP001499988"/>
    </source>
</evidence>
<dbReference type="EMBL" id="BAABJZ010000107">
    <property type="protein sequence ID" value="GAA4904036.1"/>
    <property type="molecule type" value="Genomic_DNA"/>
</dbReference>
<dbReference type="InterPro" id="IPR017853">
    <property type="entry name" value="GH"/>
</dbReference>
<gene>
    <name evidence="1" type="ORF">GCM10023333_42980</name>
</gene>
<comment type="caution">
    <text evidence="1">The sequence shown here is derived from an EMBL/GenBank/DDBJ whole genome shotgun (WGS) entry which is preliminary data.</text>
</comment>
<dbReference type="InterPro" id="IPR011990">
    <property type="entry name" value="TPR-like_helical_dom_sf"/>
</dbReference>
<dbReference type="Proteomes" id="UP001499988">
    <property type="component" value="Unassembled WGS sequence"/>
</dbReference>
<dbReference type="Gene3D" id="1.25.40.10">
    <property type="entry name" value="Tetratricopeptide repeat domain"/>
    <property type="match status" value="1"/>
</dbReference>
<accession>A0ABP9FJM2</accession>
<evidence type="ECO:0000313" key="1">
    <source>
        <dbReference type="EMBL" id="GAA4904036.1"/>
    </source>
</evidence>
<evidence type="ECO:0008006" key="3">
    <source>
        <dbReference type="Google" id="ProtNLM"/>
    </source>
</evidence>
<keyword evidence="2" id="KW-1185">Reference proteome</keyword>
<organism evidence="1 2">
    <name type="scientific">Ferrimonas pelagia</name>
    <dbReference type="NCBI Taxonomy" id="1177826"/>
    <lineage>
        <taxon>Bacteria</taxon>
        <taxon>Pseudomonadati</taxon>
        <taxon>Pseudomonadota</taxon>
        <taxon>Gammaproteobacteria</taxon>
        <taxon>Alteromonadales</taxon>
        <taxon>Ferrimonadaceae</taxon>
        <taxon>Ferrimonas</taxon>
    </lineage>
</organism>
<dbReference type="SUPFAM" id="SSF51445">
    <property type="entry name" value="(Trans)glycosidases"/>
    <property type="match status" value="1"/>
</dbReference>
<proteinExistence type="predicted"/>
<reference evidence="2" key="1">
    <citation type="journal article" date="2019" name="Int. J. Syst. Evol. Microbiol.">
        <title>The Global Catalogue of Microorganisms (GCM) 10K type strain sequencing project: providing services to taxonomists for standard genome sequencing and annotation.</title>
        <authorList>
            <consortium name="The Broad Institute Genomics Platform"/>
            <consortium name="The Broad Institute Genome Sequencing Center for Infectious Disease"/>
            <person name="Wu L."/>
            <person name="Ma J."/>
        </authorList>
    </citation>
    <scope>NUCLEOTIDE SEQUENCE [LARGE SCALE GENOMIC DNA]</scope>
    <source>
        <strain evidence="2">JCM 18401</strain>
    </source>
</reference>